<proteinExistence type="predicted"/>
<evidence type="ECO:0008006" key="4">
    <source>
        <dbReference type="Google" id="ProtNLM"/>
    </source>
</evidence>
<accession>A0A163IUQ4</accession>
<feature type="signal peptide" evidence="1">
    <location>
        <begin position="1"/>
        <end position="21"/>
    </location>
</feature>
<name>A0A163IUQ4_ABSGL</name>
<evidence type="ECO:0000313" key="3">
    <source>
        <dbReference type="Proteomes" id="UP000078561"/>
    </source>
</evidence>
<protein>
    <recommendedName>
        <fullName evidence="4">Lipoprotein</fullName>
    </recommendedName>
</protein>
<evidence type="ECO:0000313" key="2">
    <source>
        <dbReference type="EMBL" id="SAL95452.1"/>
    </source>
</evidence>
<dbReference type="EMBL" id="LT550334">
    <property type="protein sequence ID" value="SAL95452.1"/>
    <property type="molecule type" value="Genomic_DNA"/>
</dbReference>
<keyword evidence="1" id="KW-0732">Signal</keyword>
<sequence length="114" mass="12698">MVSHHIKWMILAAVMIALVTCTREQDDSAFQAHYFDNESSDDRTESIAYGACFPFLKPDVHLQFLYFSRAVICSNYQDDACQALSTIAPRFQSAGTHIPVGTSGSLQCVPARKH</sequence>
<dbReference type="AlphaFoldDB" id="A0A163IUQ4"/>
<organism evidence="2">
    <name type="scientific">Absidia glauca</name>
    <name type="common">Pin mould</name>
    <dbReference type="NCBI Taxonomy" id="4829"/>
    <lineage>
        <taxon>Eukaryota</taxon>
        <taxon>Fungi</taxon>
        <taxon>Fungi incertae sedis</taxon>
        <taxon>Mucoromycota</taxon>
        <taxon>Mucoromycotina</taxon>
        <taxon>Mucoromycetes</taxon>
        <taxon>Mucorales</taxon>
        <taxon>Cunninghamellaceae</taxon>
        <taxon>Absidia</taxon>
    </lineage>
</organism>
<evidence type="ECO:0000256" key="1">
    <source>
        <dbReference type="SAM" id="SignalP"/>
    </source>
</evidence>
<keyword evidence="3" id="KW-1185">Reference proteome</keyword>
<dbReference type="InParanoid" id="A0A163IUQ4"/>
<dbReference type="Proteomes" id="UP000078561">
    <property type="component" value="Unassembled WGS sequence"/>
</dbReference>
<reference evidence="2" key="1">
    <citation type="submission" date="2016-04" db="EMBL/GenBank/DDBJ databases">
        <authorList>
            <person name="Evans L.H."/>
            <person name="Alamgir A."/>
            <person name="Owens N."/>
            <person name="Weber N.D."/>
            <person name="Virtaneva K."/>
            <person name="Barbian K."/>
            <person name="Babar A."/>
            <person name="Rosenke K."/>
        </authorList>
    </citation>
    <scope>NUCLEOTIDE SEQUENCE [LARGE SCALE GENOMIC DNA]</scope>
    <source>
        <strain evidence="2">CBS 101.48</strain>
    </source>
</reference>
<feature type="chain" id="PRO_5007843147" description="Lipoprotein" evidence="1">
    <location>
        <begin position="22"/>
        <end position="114"/>
    </location>
</feature>
<gene>
    <name evidence="2" type="primary">ABSGL_00781.1 scaffold 958</name>
</gene>